<reference evidence="1" key="2">
    <citation type="submission" date="2014-03" db="EMBL/GenBank/DDBJ databases">
        <title>The whipworm genome and dual-species transcriptomics of an intimate host-pathogen interaction.</title>
        <authorList>
            <person name="Foth B.J."/>
            <person name="Tsai I.J."/>
            <person name="Reid A.J."/>
            <person name="Bancroft A.J."/>
            <person name="Nichol S."/>
            <person name="Tracey A."/>
            <person name="Holroyd N."/>
            <person name="Cotton J.A."/>
            <person name="Stanley E.J."/>
            <person name="Zarowiecki M."/>
            <person name="Liu J.Z."/>
            <person name="Huckvale T."/>
            <person name="Cooper P.J."/>
            <person name="Grencis R.K."/>
            <person name="Berriman M."/>
        </authorList>
    </citation>
    <scope>NUCLEOTIDE SEQUENCE [LARGE SCALE GENOMIC DNA]</scope>
</reference>
<dbReference type="PANTHER" id="PTHR28670">
    <property type="entry name" value="UV-STIMULATED SCAFFOLD PROTEIN A"/>
    <property type="match status" value="1"/>
</dbReference>
<evidence type="ECO:0000313" key="1">
    <source>
        <dbReference type="EMBL" id="CDW53927.1"/>
    </source>
</evidence>
<dbReference type="Pfam" id="PF20867">
    <property type="entry name" value="UVSSA_N"/>
    <property type="match status" value="1"/>
</dbReference>
<dbReference type="Proteomes" id="UP000030665">
    <property type="component" value="Unassembled WGS sequence"/>
</dbReference>
<dbReference type="EMBL" id="HG805873">
    <property type="protein sequence ID" value="CDW53927.1"/>
    <property type="molecule type" value="Genomic_DNA"/>
</dbReference>
<dbReference type="InterPro" id="IPR018610">
    <property type="entry name" value="UVSSA"/>
</dbReference>
<reference evidence="1" key="1">
    <citation type="submission" date="2014-01" db="EMBL/GenBank/DDBJ databases">
        <authorList>
            <person name="Aslett M."/>
        </authorList>
    </citation>
    <scope>NUCLEOTIDE SEQUENCE</scope>
</reference>
<evidence type="ECO:0000313" key="2">
    <source>
        <dbReference type="Proteomes" id="UP000030665"/>
    </source>
</evidence>
<dbReference type="GO" id="GO:0000993">
    <property type="term" value="F:RNA polymerase II complex binding"/>
    <property type="evidence" value="ECO:0007669"/>
    <property type="project" value="TreeGrafter"/>
</dbReference>
<dbReference type="AlphaFoldDB" id="A0A077Z0G5"/>
<gene>
    <name evidence="1" type="ORF">TTRE_0000219601</name>
</gene>
<dbReference type="OrthoDB" id="10336978at2759"/>
<dbReference type="GO" id="GO:0005694">
    <property type="term" value="C:chromosome"/>
    <property type="evidence" value="ECO:0007669"/>
    <property type="project" value="TreeGrafter"/>
</dbReference>
<dbReference type="InterPro" id="IPR049408">
    <property type="entry name" value="UVSSA_N_a-solenoid_rpt"/>
</dbReference>
<dbReference type="GO" id="GO:0006283">
    <property type="term" value="P:transcription-coupled nucleotide-excision repair"/>
    <property type="evidence" value="ECO:0007669"/>
    <property type="project" value="TreeGrafter"/>
</dbReference>
<organism evidence="1 2">
    <name type="scientific">Trichuris trichiura</name>
    <name type="common">Whipworm</name>
    <name type="synonym">Trichocephalus trichiurus</name>
    <dbReference type="NCBI Taxonomy" id="36087"/>
    <lineage>
        <taxon>Eukaryota</taxon>
        <taxon>Metazoa</taxon>
        <taxon>Ecdysozoa</taxon>
        <taxon>Nematoda</taxon>
        <taxon>Enoplea</taxon>
        <taxon>Dorylaimia</taxon>
        <taxon>Trichinellida</taxon>
        <taxon>Trichuridae</taxon>
        <taxon>Trichuris</taxon>
    </lineage>
</organism>
<name>A0A077Z0G5_TRITR</name>
<accession>A0A077Z0G5</accession>
<dbReference type="PANTHER" id="PTHR28670:SF1">
    <property type="entry name" value="UV-STIMULATED SCAFFOLD PROTEIN A"/>
    <property type="match status" value="1"/>
</dbReference>
<keyword evidence="2" id="KW-1185">Reference proteome</keyword>
<proteinExistence type="predicted"/>
<protein>
    <submittedName>
        <fullName evidence="1">Uncharacterized protein</fullName>
    </submittedName>
</protein>
<dbReference type="GO" id="GO:0009411">
    <property type="term" value="P:response to UV"/>
    <property type="evidence" value="ECO:0007669"/>
    <property type="project" value="InterPro"/>
</dbReference>
<sequence>MCEDSQKSSAAACKYLLDTLTKAPKMAKRRALEVTDILFAKSLRFREQVLGSVLLFVQKTVGKPIHKRQQDERIASVARTELESLALPIFHKWIERFEERHPKLLVLKKYLEACSAKCTRKLPSAKQGSSQVPDFRAQNATLKAQLFERSKTQFNELYSKVKLAVVSLDNAMNLLVPSLELGEQSSTEVSKPSASVTGANVPVTIRLQLQKTEVTKTADNNDLIKNATGLYQQIRTGYQPAVHSMIIQLRRSSCTQDLCAKAEQLLSEMTSVVNKFSEVEFVSDSEFESDSDLEDVPST</sequence>